<dbReference type="EMBL" id="CP014859">
    <property type="protein sequence ID" value="AOS62106.1"/>
    <property type="molecule type" value="Genomic_DNA"/>
</dbReference>
<gene>
    <name evidence="1" type="ORF">TL08_06410</name>
</gene>
<accession>A0AAC9HNN4</accession>
<evidence type="ECO:0000313" key="1">
    <source>
        <dbReference type="EMBL" id="AOS62106.1"/>
    </source>
</evidence>
<dbReference type="KEGG" id="ahm:TL08_06410"/>
<evidence type="ECO:0008006" key="3">
    <source>
        <dbReference type="Google" id="ProtNLM"/>
    </source>
</evidence>
<proteinExistence type="predicted"/>
<sequence>MDITSTADWQRSYADTALRLDRLLQESGLGPVVLYSGPEEWRTAVEIEKVAGPARVIDDCRALRESLPSPPGVRHRFIRAQLQAMETLASTLDGKRLPLPELADRCLGVDGTPTDEARFEAAHAQLDAALPRGGALVDRLRAWQNAHALPEQHRDRLPELVASAVAETRERVRDRIPFPDDASIDVVLDPGPHRGHHHSGPHGTVFINNSQPFNLADLIYVVAHEACPGHIAESMIKEQHLVEQRGMAEHRVRLMLSPAFVISEGIGLHAPGIAFPGDTAQAWLTDRVLGPLGIPADGSDFAAIHAARNELWGVWSNAALMKDAGASAVEVASYLRRWALLSEPEVEWALSFLSTSAMNAYVLSYHHGWQLLSAWLDVPDATSRFRRLLTEPLLPADLG</sequence>
<dbReference type="AlphaFoldDB" id="A0AAC9HNN4"/>
<protein>
    <recommendedName>
        <fullName evidence="3">DUF885 family protein</fullName>
    </recommendedName>
</protein>
<organism evidence="1 2">
    <name type="scientific">Actinoalloteichus hymeniacidonis</name>
    <dbReference type="NCBI Taxonomy" id="340345"/>
    <lineage>
        <taxon>Bacteria</taxon>
        <taxon>Bacillati</taxon>
        <taxon>Actinomycetota</taxon>
        <taxon>Actinomycetes</taxon>
        <taxon>Pseudonocardiales</taxon>
        <taxon>Pseudonocardiaceae</taxon>
        <taxon>Actinoalloteichus</taxon>
    </lineage>
</organism>
<dbReference type="RefSeq" id="WP_221312388.1">
    <property type="nucleotide sequence ID" value="NZ_CP014859.1"/>
</dbReference>
<keyword evidence="2" id="KW-1185">Reference proteome</keyword>
<dbReference type="Proteomes" id="UP000095210">
    <property type="component" value="Chromosome"/>
</dbReference>
<evidence type="ECO:0000313" key="2">
    <source>
        <dbReference type="Proteomes" id="UP000095210"/>
    </source>
</evidence>
<reference evidence="2" key="1">
    <citation type="submission" date="2016-03" db="EMBL/GenBank/DDBJ databases">
        <title>Complete genome sequence of the type strain Actinoalloteichus hymeniacidonis DSM 45092.</title>
        <authorList>
            <person name="Schaffert L."/>
            <person name="Albersmeier A."/>
            <person name="Winkler A."/>
            <person name="Kalinowski J."/>
            <person name="Zotchev S."/>
            <person name="Ruckert C."/>
        </authorList>
    </citation>
    <scope>NUCLEOTIDE SEQUENCE [LARGE SCALE GENOMIC DNA]</scope>
    <source>
        <strain evidence="2">HPA177(T) (DSM 45092(T))</strain>
    </source>
</reference>
<name>A0AAC9HNN4_9PSEU</name>